<reference evidence="4 5" key="1">
    <citation type="submission" date="2016-10" db="EMBL/GenBank/DDBJ databases">
        <authorList>
            <person name="de Groot N.N."/>
        </authorList>
    </citation>
    <scope>NUCLEOTIDE SEQUENCE [LARGE SCALE GENOMIC DNA]</scope>
    <source>
        <strain evidence="4 5">S3b</strain>
    </source>
</reference>
<dbReference type="Gene3D" id="1.20.58.1690">
    <property type="match status" value="1"/>
</dbReference>
<keyword evidence="2" id="KW-0472">Membrane</keyword>
<sequence length="376" mass="43419">MKFCPECGKPLLEDALFCGHCGYRIPVLNEEKTSNNDSIEETKHNEELLQDEVEEVVQDEPEATEEILQDENEETLQYEPEANEEIFQDEETLQDELEDNEEAINNNSENNIKQGNKKWKKIILIILAIALVAGLGVVGFHYLNKKSQPSSSSTSTTTLTSKGNKKIHITLKSVEPQYSVNGEYADIDLEKTKYKWETDDKSEEAQRIVDGIKNEYFKYSQTTNLKNKDTVTVSINMSGDDYIVTGTKTFNVKFDEEHSEVDDDDRSIEERVRDKQGYVFENSDTTYLTKEQLAEIKTKDQLRIAINEIYARHGFYFKNKPTIQSYFETKTWYHKEESLESDAQMVKNPYEEANLKALAKLKKGNLDYDPNEPLNY</sequence>
<evidence type="ECO:0000313" key="5">
    <source>
        <dbReference type="Proteomes" id="UP000182429"/>
    </source>
</evidence>
<dbReference type="InterPro" id="IPR025582">
    <property type="entry name" value="YARHG_dom"/>
</dbReference>
<keyword evidence="2" id="KW-1133">Transmembrane helix</keyword>
<keyword evidence="1" id="KW-0175">Coiled coil</keyword>
<dbReference type="RefSeq" id="WP_074686429.1">
    <property type="nucleotide sequence ID" value="NZ_FNNF01000017.1"/>
</dbReference>
<organism evidence="4 5">
    <name type="scientific">Kandleria vitulina</name>
    <dbReference type="NCBI Taxonomy" id="1630"/>
    <lineage>
        <taxon>Bacteria</taxon>
        <taxon>Bacillati</taxon>
        <taxon>Bacillota</taxon>
        <taxon>Erysipelotrichia</taxon>
        <taxon>Erysipelotrichales</taxon>
        <taxon>Coprobacillaceae</taxon>
        <taxon>Kandleria</taxon>
    </lineage>
</organism>
<dbReference type="OrthoDB" id="517663at2"/>
<dbReference type="InterPro" id="IPR038434">
    <property type="entry name" value="YARHG_sf"/>
</dbReference>
<proteinExistence type="predicted"/>
<gene>
    <name evidence="4" type="ORF">SAMN04487759_11730</name>
</gene>
<feature type="transmembrane region" description="Helical" evidence="2">
    <location>
        <begin position="122"/>
        <end position="143"/>
    </location>
</feature>
<evidence type="ECO:0000256" key="2">
    <source>
        <dbReference type="SAM" id="Phobius"/>
    </source>
</evidence>
<dbReference type="eggNOG" id="COG1033">
    <property type="taxonomic scope" value="Bacteria"/>
</dbReference>
<evidence type="ECO:0000313" key="4">
    <source>
        <dbReference type="EMBL" id="SDW49473.1"/>
    </source>
</evidence>
<feature type="coiled-coil region" evidence="1">
    <location>
        <begin position="83"/>
        <end position="110"/>
    </location>
</feature>
<keyword evidence="2" id="KW-0812">Transmembrane</keyword>
<protein>
    <submittedName>
        <fullName evidence="4">Zinc-ribbon domain-containing protein</fullName>
    </submittedName>
</protein>
<dbReference type="InterPro" id="IPR026870">
    <property type="entry name" value="Zinc_ribbon_dom"/>
</dbReference>
<evidence type="ECO:0000259" key="3">
    <source>
        <dbReference type="SMART" id="SM01324"/>
    </source>
</evidence>
<dbReference type="EMBL" id="FNNF01000017">
    <property type="protein sequence ID" value="SDW49473.1"/>
    <property type="molecule type" value="Genomic_DNA"/>
</dbReference>
<dbReference type="SMART" id="SM01324">
    <property type="entry name" value="YARHG"/>
    <property type="match status" value="1"/>
</dbReference>
<dbReference type="Pfam" id="PF13240">
    <property type="entry name" value="Zn_Ribbon_1"/>
    <property type="match status" value="1"/>
</dbReference>
<dbReference type="Proteomes" id="UP000182429">
    <property type="component" value="Unassembled WGS sequence"/>
</dbReference>
<feature type="domain" description="YARHG" evidence="3">
    <location>
        <begin position="276"/>
        <end position="363"/>
    </location>
</feature>
<dbReference type="AlphaFoldDB" id="A0A1H2TZP5"/>
<accession>A0A1H2TZP5</accession>
<dbReference type="Pfam" id="PF13308">
    <property type="entry name" value="YARHG"/>
    <property type="match status" value="1"/>
</dbReference>
<evidence type="ECO:0000256" key="1">
    <source>
        <dbReference type="SAM" id="Coils"/>
    </source>
</evidence>
<name>A0A1H2TZP5_9FIRM</name>